<dbReference type="EMBL" id="JRES01001434">
    <property type="protein sequence ID" value="KNC22938.1"/>
    <property type="molecule type" value="Genomic_DNA"/>
</dbReference>
<name>A0A0L0BSI5_LUCCU</name>
<dbReference type="Proteomes" id="UP000037069">
    <property type="component" value="Unassembled WGS sequence"/>
</dbReference>
<evidence type="ECO:0000313" key="2">
    <source>
        <dbReference type="EMBL" id="KNC22938.1"/>
    </source>
</evidence>
<evidence type="ECO:0000256" key="1">
    <source>
        <dbReference type="SAM" id="MobiDB-lite"/>
    </source>
</evidence>
<feature type="compositionally biased region" description="Polar residues" evidence="1">
    <location>
        <begin position="28"/>
        <end position="40"/>
    </location>
</feature>
<evidence type="ECO:0000313" key="3">
    <source>
        <dbReference type="Proteomes" id="UP000037069"/>
    </source>
</evidence>
<feature type="compositionally biased region" description="Polar residues" evidence="1">
    <location>
        <begin position="93"/>
        <end position="109"/>
    </location>
</feature>
<keyword evidence="3" id="KW-1185">Reference proteome</keyword>
<protein>
    <submittedName>
        <fullName evidence="2">Uncharacterized protein</fullName>
    </submittedName>
</protein>
<feature type="region of interest" description="Disordered" evidence="1">
    <location>
        <begin position="28"/>
        <end position="52"/>
    </location>
</feature>
<sequence length="210" mass="23764">MINLAQNNVKGNGESKIISSISYNCEKSVGNKEQTSPANEKSSKFDNENSENSDSLVMNFLEEYPGSGCEYTSNNSSAIVSLQLLEPFPGSCSEYNPSSTSSEAESNPEFSPITPKLKKKKLNSRKLLQKTKTPIRVEKNNAKYLKNHGMDHYNKKGQLIPKKELKEGCKESKDIRTQIFQNFYKNGSKEFQWAFIANLITLHKKIFVYE</sequence>
<comment type="caution">
    <text evidence="2">The sequence shown here is derived from an EMBL/GenBank/DDBJ whole genome shotgun (WGS) entry which is preliminary data.</text>
</comment>
<gene>
    <name evidence="2" type="ORF">FF38_09100</name>
</gene>
<accession>A0A0L0BSI5</accession>
<reference evidence="2 3" key="1">
    <citation type="journal article" date="2015" name="Nat. Commun.">
        <title>Lucilia cuprina genome unlocks parasitic fly biology to underpin future interventions.</title>
        <authorList>
            <person name="Anstead C.A."/>
            <person name="Korhonen P.K."/>
            <person name="Young N.D."/>
            <person name="Hall R.S."/>
            <person name="Jex A.R."/>
            <person name="Murali S.C."/>
            <person name="Hughes D.S."/>
            <person name="Lee S.F."/>
            <person name="Perry T."/>
            <person name="Stroehlein A.J."/>
            <person name="Ansell B.R."/>
            <person name="Breugelmans B."/>
            <person name="Hofmann A."/>
            <person name="Qu J."/>
            <person name="Dugan S."/>
            <person name="Lee S.L."/>
            <person name="Chao H."/>
            <person name="Dinh H."/>
            <person name="Han Y."/>
            <person name="Doddapaneni H.V."/>
            <person name="Worley K.C."/>
            <person name="Muzny D.M."/>
            <person name="Ioannidis P."/>
            <person name="Waterhouse R.M."/>
            <person name="Zdobnov E.M."/>
            <person name="James P.J."/>
            <person name="Bagnall N.H."/>
            <person name="Kotze A.C."/>
            <person name="Gibbs R.A."/>
            <person name="Richards S."/>
            <person name="Batterham P."/>
            <person name="Gasser R.B."/>
        </authorList>
    </citation>
    <scope>NUCLEOTIDE SEQUENCE [LARGE SCALE GENOMIC DNA]</scope>
    <source>
        <strain evidence="2 3">LS</strain>
        <tissue evidence="2">Full body</tissue>
    </source>
</reference>
<organism evidence="2 3">
    <name type="scientific">Lucilia cuprina</name>
    <name type="common">Green bottle fly</name>
    <name type="synonym">Australian sheep blowfly</name>
    <dbReference type="NCBI Taxonomy" id="7375"/>
    <lineage>
        <taxon>Eukaryota</taxon>
        <taxon>Metazoa</taxon>
        <taxon>Ecdysozoa</taxon>
        <taxon>Arthropoda</taxon>
        <taxon>Hexapoda</taxon>
        <taxon>Insecta</taxon>
        <taxon>Pterygota</taxon>
        <taxon>Neoptera</taxon>
        <taxon>Endopterygota</taxon>
        <taxon>Diptera</taxon>
        <taxon>Brachycera</taxon>
        <taxon>Muscomorpha</taxon>
        <taxon>Oestroidea</taxon>
        <taxon>Calliphoridae</taxon>
        <taxon>Luciliinae</taxon>
        <taxon>Lucilia</taxon>
    </lineage>
</organism>
<proteinExistence type="predicted"/>
<dbReference type="OrthoDB" id="6776127at2759"/>
<dbReference type="AlphaFoldDB" id="A0A0L0BSI5"/>
<feature type="region of interest" description="Disordered" evidence="1">
    <location>
        <begin position="93"/>
        <end position="115"/>
    </location>
</feature>